<dbReference type="PROSITE" id="PS00080">
    <property type="entry name" value="MULTICOPPER_OXIDASE2"/>
    <property type="match status" value="1"/>
</dbReference>
<dbReference type="PANTHER" id="PTHR11709">
    <property type="entry name" value="MULTI-COPPER OXIDASE"/>
    <property type="match status" value="1"/>
</dbReference>
<dbReference type="InterPro" id="IPR002355">
    <property type="entry name" value="Cu_oxidase_Cu_BS"/>
</dbReference>
<protein>
    <submittedName>
        <fullName evidence="11">Putative Laccase-17</fullName>
    </submittedName>
</protein>
<reference evidence="11" key="1">
    <citation type="journal article" date="2017" name="Gigascience">
        <title>The genome draft of coconut (Cocos nucifera).</title>
        <authorList>
            <person name="Xiao Y."/>
            <person name="Xu P."/>
            <person name="Fan H."/>
            <person name="Baudouin L."/>
            <person name="Xia W."/>
            <person name="Bocs S."/>
            <person name="Xu J."/>
            <person name="Li Q."/>
            <person name="Guo A."/>
            <person name="Zhou L."/>
            <person name="Li J."/>
            <person name="Wu Y."/>
            <person name="Ma Z."/>
            <person name="Armero A."/>
            <person name="Issali A.E."/>
            <person name="Liu N."/>
            <person name="Peng M."/>
            <person name="Yang Y."/>
        </authorList>
    </citation>
    <scope>NUCLEOTIDE SEQUENCE</scope>
    <source>
        <tissue evidence="11">Spear leaf of Hainan Tall coconut</tissue>
    </source>
</reference>
<keyword evidence="8" id="KW-0186">Copper</keyword>
<dbReference type="Proteomes" id="UP000797356">
    <property type="component" value="Chromosome 4"/>
</dbReference>
<dbReference type="InterPro" id="IPR011706">
    <property type="entry name" value="Cu-oxidase_C"/>
</dbReference>
<evidence type="ECO:0000259" key="9">
    <source>
        <dbReference type="Pfam" id="PF00394"/>
    </source>
</evidence>
<name>A0A8K0I4K3_COCNU</name>
<evidence type="ECO:0000256" key="8">
    <source>
        <dbReference type="ARBA" id="ARBA00023008"/>
    </source>
</evidence>
<evidence type="ECO:0000256" key="7">
    <source>
        <dbReference type="ARBA" id="ARBA00023002"/>
    </source>
</evidence>
<accession>A0A8K0I4K3</accession>
<evidence type="ECO:0000259" key="10">
    <source>
        <dbReference type="Pfam" id="PF07731"/>
    </source>
</evidence>
<dbReference type="GO" id="GO:0005576">
    <property type="term" value="C:extracellular region"/>
    <property type="evidence" value="ECO:0007669"/>
    <property type="project" value="UniProtKB-SubCell"/>
</dbReference>
<dbReference type="InterPro" id="IPR045087">
    <property type="entry name" value="Cu-oxidase_fam"/>
</dbReference>
<keyword evidence="6" id="KW-0677">Repeat</keyword>
<keyword evidence="5" id="KW-0479">Metal-binding</keyword>
<keyword evidence="4" id="KW-0964">Secreted</keyword>
<dbReference type="InterPro" id="IPR034289">
    <property type="entry name" value="CuRO_3_LCC"/>
</dbReference>
<evidence type="ECO:0000256" key="5">
    <source>
        <dbReference type="ARBA" id="ARBA00022723"/>
    </source>
</evidence>
<dbReference type="OrthoDB" id="2121828at2759"/>
<keyword evidence="7" id="KW-0560">Oxidoreductase</keyword>
<dbReference type="InterPro" id="IPR001117">
    <property type="entry name" value="Cu-oxidase_2nd"/>
</dbReference>
<gene>
    <name evidence="11" type="ORF">COCNU_04G001590</name>
</gene>
<comment type="caution">
    <text evidence="11">The sequence shown here is derived from an EMBL/GenBank/DDBJ whole genome shotgun (WGS) entry which is preliminary data.</text>
</comment>
<dbReference type="Pfam" id="PF07731">
    <property type="entry name" value="Cu-oxidase_2"/>
    <property type="match status" value="1"/>
</dbReference>
<keyword evidence="12" id="KW-1185">Reference proteome</keyword>
<sequence>MINAALNDELFFSIANHTLTIVDVDAVYVKPFDTDTLVIAPGQTTNVLLRSRPSFPHAAFLLAARPYVTGSGTFDNSTVAGFLEYQDPKKTSSRASFRLGTSTCPKNQTCQGPNGTRFAATVGNISFTMPTTALLQAHFFGQSEGVYSPDFPYSPPIPFNYTGTPPNNTVVVSNGTKLMVLPFNATVELVMQDTSMLGAESHPLHLHGFNLFIVGQGSGNYNPAKDPAKFNLVDPVERNTVGVSSGGCVAIRFRADNPGVWFMHCHLEVHTSWGLKMAWLVLDGSLPNQKLPPPPSDLPKC</sequence>
<organism evidence="11 12">
    <name type="scientific">Cocos nucifera</name>
    <name type="common">Coconut palm</name>
    <dbReference type="NCBI Taxonomy" id="13894"/>
    <lineage>
        <taxon>Eukaryota</taxon>
        <taxon>Viridiplantae</taxon>
        <taxon>Streptophyta</taxon>
        <taxon>Embryophyta</taxon>
        <taxon>Tracheophyta</taxon>
        <taxon>Spermatophyta</taxon>
        <taxon>Magnoliopsida</taxon>
        <taxon>Liliopsida</taxon>
        <taxon>Arecaceae</taxon>
        <taxon>Arecoideae</taxon>
        <taxon>Cocoseae</taxon>
        <taxon>Attaleinae</taxon>
        <taxon>Cocos</taxon>
    </lineage>
</organism>
<dbReference type="GO" id="GO:0005507">
    <property type="term" value="F:copper ion binding"/>
    <property type="evidence" value="ECO:0007669"/>
    <property type="project" value="InterPro"/>
</dbReference>
<proteinExistence type="inferred from homology"/>
<dbReference type="AlphaFoldDB" id="A0A8K0I4K3"/>
<dbReference type="Gene3D" id="2.60.40.420">
    <property type="entry name" value="Cupredoxins - blue copper proteins"/>
    <property type="match status" value="2"/>
</dbReference>
<dbReference type="CDD" id="cd13897">
    <property type="entry name" value="CuRO_3_LCC_plant"/>
    <property type="match status" value="1"/>
</dbReference>
<dbReference type="InterPro" id="IPR008972">
    <property type="entry name" value="Cupredoxin"/>
</dbReference>
<dbReference type="PANTHER" id="PTHR11709:SF522">
    <property type="entry name" value="LACCASE-4"/>
    <property type="match status" value="1"/>
</dbReference>
<comment type="cofactor">
    <cofactor evidence="1">
        <name>Cu cation</name>
        <dbReference type="ChEBI" id="CHEBI:23378"/>
    </cofactor>
</comment>
<evidence type="ECO:0000256" key="4">
    <source>
        <dbReference type="ARBA" id="ARBA00022525"/>
    </source>
</evidence>
<dbReference type="EMBL" id="CM017875">
    <property type="protein sequence ID" value="KAG1337853.1"/>
    <property type="molecule type" value="Genomic_DNA"/>
</dbReference>
<evidence type="ECO:0000256" key="2">
    <source>
        <dbReference type="ARBA" id="ARBA00004613"/>
    </source>
</evidence>
<dbReference type="InterPro" id="IPR033138">
    <property type="entry name" value="Cu_oxidase_CS"/>
</dbReference>
<reference evidence="11" key="2">
    <citation type="submission" date="2019-07" db="EMBL/GenBank/DDBJ databases">
        <authorList>
            <person name="Yang Y."/>
            <person name="Bocs S."/>
            <person name="Baudouin L."/>
        </authorList>
    </citation>
    <scope>NUCLEOTIDE SEQUENCE</scope>
    <source>
        <tissue evidence="11">Spear leaf of Hainan Tall coconut</tissue>
    </source>
</reference>
<evidence type="ECO:0000313" key="12">
    <source>
        <dbReference type="Proteomes" id="UP000797356"/>
    </source>
</evidence>
<evidence type="ECO:0000256" key="3">
    <source>
        <dbReference type="ARBA" id="ARBA00010609"/>
    </source>
</evidence>
<evidence type="ECO:0000256" key="6">
    <source>
        <dbReference type="ARBA" id="ARBA00022737"/>
    </source>
</evidence>
<comment type="subcellular location">
    <subcellularLocation>
        <location evidence="2">Secreted</location>
    </subcellularLocation>
</comment>
<feature type="domain" description="Plastocyanin-like" evidence="10">
    <location>
        <begin position="150"/>
        <end position="283"/>
    </location>
</feature>
<feature type="domain" description="Plastocyanin-like" evidence="9">
    <location>
        <begin position="2"/>
        <end position="86"/>
    </location>
</feature>
<dbReference type="GO" id="GO:0016491">
    <property type="term" value="F:oxidoreductase activity"/>
    <property type="evidence" value="ECO:0007669"/>
    <property type="project" value="UniProtKB-KW"/>
</dbReference>
<evidence type="ECO:0000313" key="11">
    <source>
        <dbReference type="EMBL" id="KAG1337853.1"/>
    </source>
</evidence>
<dbReference type="Pfam" id="PF00394">
    <property type="entry name" value="Cu-oxidase"/>
    <property type="match status" value="1"/>
</dbReference>
<dbReference type="PROSITE" id="PS00079">
    <property type="entry name" value="MULTICOPPER_OXIDASE1"/>
    <property type="match status" value="1"/>
</dbReference>
<evidence type="ECO:0000256" key="1">
    <source>
        <dbReference type="ARBA" id="ARBA00001935"/>
    </source>
</evidence>
<dbReference type="SUPFAM" id="SSF49503">
    <property type="entry name" value="Cupredoxins"/>
    <property type="match status" value="2"/>
</dbReference>
<comment type="similarity">
    <text evidence="3">Belongs to the multicopper oxidase family.</text>
</comment>